<dbReference type="Proteomes" id="UP000004750">
    <property type="component" value="Unassembled WGS sequence"/>
</dbReference>
<reference evidence="1 2" key="1">
    <citation type="submission" date="2011-08" db="EMBL/GenBank/DDBJ databases">
        <authorList>
            <person name="Weinstock G."/>
            <person name="Sodergren E."/>
            <person name="Clifton S."/>
            <person name="Fulton L."/>
            <person name="Fulton B."/>
            <person name="Courtney L."/>
            <person name="Fronick C."/>
            <person name="Harrison M."/>
            <person name="Strong C."/>
            <person name="Farmer C."/>
            <person name="Delahaunty K."/>
            <person name="Markovic C."/>
            <person name="Hall O."/>
            <person name="Minx P."/>
            <person name="Tomlinson C."/>
            <person name="Mitreva M."/>
            <person name="Hou S."/>
            <person name="Chen J."/>
            <person name="Wollam A."/>
            <person name="Pepin K.H."/>
            <person name="Johnson M."/>
            <person name="Bhonagiri V."/>
            <person name="Zhang X."/>
            <person name="Suruliraj S."/>
            <person name="Warren W."/>
            <person name="Chinwalla A."/>
            <person name="Mardis E.R."/>
            <person name="Wilson R.K."/>
        </authorList>
    </citation>
    <scope>NUCLEOTIDE SEQUENCE [LARGE SCALE GENOMIC DNA]</scope>
    <source>
        <strain evidence="1 2">F0432</strain>
    </source>
</reference>
<accession>G9ZGV7</accession>
<sequence length="70" mass="7902">MRAVAKFHDGADQADDKSKEQFELVVMLRIGDIAIDEPEIEGQRQKDEKAEPDTFTAHDDSVIKRKAAVF</sequence>
<comment type="caution">
    <text evidence="1">The sequence shown here is derived from an EMBL/GenBank/DDBJ whole genome shotgun (WGS) entry which is preliminary data.</text>
</comment>
<evidence type="ECO:0000313" key="1">
    <source>
        <dbReference type="EMBL" id="EHM53089.1"/>
    </source>
</evidence>
<protein>
    <submittedName>
        <fullName evidence="1">Uncharacterized protein</fullName>
    </submittedName>
</protein>
<gene>
    <name evidence="1" type="ORF">HMPREF9080_02002</name>
</gene>
<name>G9ZGV7_9GAMM</name>
<dbReference type="AlphaFoldDB" id="G9ZGV7"/>
<dbReference type="HOGENOM" id="CLU_2750339_0_0_6"/>
<dbReference type="STRING" id="797473.HMPREF9080_02002"/>
<dbReference type="EMBL" id="AGCM01000114">
    <property type="protein sequence ID" value="EHM53089.1"/>
    <property type="molecule type" value="Genomic_DNA"/>
</dbReference>
<proteinExistence type="predicted"/>
<organism evidence="1 2">
    <name type="scientific">Cardiobacterium valvarum F0432</name>
    <dbReference type="NCBI Taxonomy" id="797473"/>
    <lineage>
        <taxon>Bacteria</taxon>
        <taxon>Pseudomonadati</taxon>
        <taxon>Pseudomonadota</taxon>
        <taxon>Gammaproteobacteria</taxon>
        <taxon>Cardiobacteriales</taxon>
        <taxon>Cardiobacteriaceae</taxon>
        <taxon>Cardiobacterium</taxon>
    </lineage>
</organism>
<evidence type="ECO:0000313" key="2">
    <source>
        <dbReference type="Proteomes" id="UP000004750"/>
    </source>
</evidence>